<evidence type="ECO:0000313" key="3">
    <source>
        <dbReference type="Proteomes" id="UP000838878"/>
    </source>
</evidence>
<keyword evidence="3" id="KW-1185">Reference proteome</keyword>
<reference evidence="2" key="1">
    <citation type="submission" date="2021-12" db="EMBL/GenBank/DDBJ databases">
        <authorList>
            <person name="Martin H S."/>
        </authorList>
    </citation>
    <scope>NUCLEOTIDE SEQUENCE</scope>
</reference>
<evidence type="ECO:0000313" key="2">
    <source>
        <dbReference type="EMBL" id="CAH0717203.1"/>
    </source>
</evidence>
<dbReference type="AlphaFoldDB" id="A0A8J9V8B2"/>
<dbReference type="OrthoDB" id="7371774at2759"/>
<gene>
    <name evidence="2" type="ORF">BINO364_LOCUS3840</name>
</gene>
<name>A0A8J9V8B2_9NEOP</name>
<feature type="non-terminal residue" evidence="2">
    <location>
        <position position="89"/>
    </location>
</feature>
<dbReference type="Proteomes" id="UP000838878">
    <property type="component" value="Chromosome 12"/>
</dbReference>
<protein>
    <submittedName>
        <fullName evidence="2">Uncharacterized protein</fullName>
    </submittedName>
</protein>
<feature type="region of interest" description="Disordered" evidence="1">
    <location>
        <begin position="25"/>
        <end position="89"/>
    </location>
</feature>
<proteinExistence type="predicted"/>
<organism evidence="2 3">
    <name type="scientific">Brenthis ino</name>
    <name type="common">lesser marbled fritillary</name>
    <dbReference type="NCBI Taxonomy" id="405034"/>
    <lineage>
        <taxon>Eukaryota</taxon>
        <taxon>Metazoa</taxon>
        <taxon>Ecdysozoa</taxon>
        <taxon>Arthropoda</taxon>
        <taxon>Hexapoda</taxon>
        <taxon>Insecta</taxon>
        <taxon>Pterygota</taxon>
        <taxon>Neoptera</taxon>
        <taxon>Endopterygota</taxon>
        <taxon>Lepidoptera</taxon>
        <taxon>Glossata</taxon>
        <taxon>Ditrysia</taxon>
        <taxon>Papilionoidea</taxon>
        <taxon>Nymphalidae</taxon>
        <taxon>Heliconiinae</taxon>
        <taxon>Argynnini</taxon>
        <taxon>Brenthis</taxon>
    </lineage>
</organism>
<evidence type="ECO:0000256" key="1">
    <source>
        <dbReference type="SAM" id="MobiDB-lite"/>
    </source>
</evidence>
<dbReference type="EMBL" id="OV170232">
    <property type="protein sequence ID" value="CAH0717203.1"/>
    <property type="molecule type" value="Genomic_DNA"/>
</dbReference>
<accession>A0A8J9V8B2</accession>
<feature type="compositionally biased region" description="Low complexity" evidence="1">
    <location>
        <begin position="73"/>
        <end position="82"/>
    </location>
</feature>
<sequence length="89" mass="9641">MVEPPWTAYAPTNTTVHGISSINLSSRATDTKPAHARSKLSQNTEERACRTGAPTRAPTSISTPRKKSPPPNNNKKLPPLTRTSIHLSL</sequence>